<proteinExistence type="predicted"/>
<dbReference type="GO" id="GO:0009536">
    <property type="term" value="C:plastid"/>
    <property type="evidence" value="ECO:0007669"/>
    <property type="project" value="UniProtKB-SubCell"/>
</dbReference>
<keyword evidence="5 15" id="KW-0934">Plastid</keyword>
<evidence type="ECO:0000256" key="8">
    <source>
        <dbReference type="ARBA" id="ARBA00023125"/>
    </source>
</evidence>
<evidence type="ECO:0000259" key="13">
    <source>
        <dbReference type="PROSITE" id="PS50110"/>
    </source>
</evidence>
<dbReference type="PROSITE" id="PS50110">
    <property type="entry name" value="RESPONSE_REGULATORY"/>
    <property type="match status" value="1"/>
</dbReference>
<reference evidence="15" key="1">
    <citation type="submission" date="2019-09" db="EMBL/GenBank/DDBJ databases">
        <authorList>
            <person name="Liu S.-L."/>
            <person name="Chiang Y.-R."/>
            <person name="Fu H.-Y."/>
        </authorList>
    </citation>
    <scope>NUCLEOTIDE SEQUENCE</scope>
    <source>
        <strain evidence="15">THAL066</strain>
    </source>
</reference>
<keyword evidence="4 11" id="KW-0597">Phosphoprotein</keyword>
<evidence type="ECO:0000259" key="14">
    <source>
        <dbReference type="PROSITE" id="PS51755"/>
    </source>
</evidence>
<dbReference type="CDD" id="cd17574">
    <property type="entry name" value="REC_OmpR"/>
    <property type="match status" value="1"/>
</dbReference>
<dbReference type="GO" id="GO:0032993">
    <property type="term" value="C:protein-DNA complex"/>
    <property type="evidence" value="ECO:0007669"/>
    <property type="project" value="TreeGrafter"/>
</dbReference>
<evidence type="ECO:0000256" key="1">
    <source>
        <dbReference type="ARBA" id="ARBA00003612"/>
    </source>
</evidence>
<dbReference type="GeneID" id="60450440"/>
<dbReference type="EMBL" id="MN431657">
    <property type="protein sequence ID" value="QMX77313.1"/>
    <property type="molecule type" value="Genomic_DNA"/>
</dbReference>
<dbReference type="FunFam" id="3.40.50.2300:FF:000001">
    <property type="entry name" value="DNA-binding response regulator PhoB"/>
    <property type="match status" value="1"/>
</dbReference>
<keyword evidence="15" id="KW-0150">Chloroplast</keyword>
<feature type="domain" description="OmpR/PhoB-type" evidence="14">
    <location>
        <begin position="121"/>
        <end position="220"/>
    </location>
</feature>
<evidence type="ECO:0000313" key="15">
    <source>
        <dbReference type="EMBL" id="QMX77313.1"/>
    </source>
</evidence>
<evidence type="ECO:0000256" key="5">
    <source>
        <dbReference type="ARBA" id="ARBA00022640"/>
    </source>
</evidence>
<dbReference type="Gene3D" id="3.40.50.2300">
    <property type="match status" value="1"/>
</dbReference>
<dbReference type="Gene3D" id="1.10.10.10">
    <property type="entry name" value="Winged helix-like DNA-binding domain superfamily/Winged helix DNA-binding domain"/>
    <property type="match status" value="1"/>
</dbReference>
<dbReference type="PANTHER" id="PTHR48111:SF65">
    <property type="entry name" value="OMPR SUBFAMILY"/>
    <property type="match status" value="1"/>
</dbReference>
<dbReference type="SUPFAM" id="SSF52172">
    <property type="entry name" value="CheY-like"/>
    <property type="match status" value="1"/>
</dbReference>
<dbReference type="PROSITE" id="PS51755">
    <property type="entry name" value="OMPR_PHOB"/>
    <property type="match status" value="1"/>
</dbReference>
<keyword evidence="9" id="KW-0804">Transcription</keyword>
<evidence type="ECO:0000256" key="9">
    <source>
        <dbReference type="ARBA" id="ARBA00023163"/>
    </source>
</evidence>
<dbReference type="Pfam" id="PF00072">
    <property type="entry name" value="Response_reg"/>
    <property type="match status" value="1"/>
</dbReference>
<geneLocation type="chloroplast" evidence="15"/>
<protein>
    <recommendedName>
        <fullName evidence="3">Probable transcriptional regulator ycf27</fullName>
    </recommendedName>
    <alternativeName>
        <fullName evidence="10">OmpR-like protein</fullName>
    </alternativeName>
</protein>
<dbReference type="InterPro" id="IPR016032">
    <property type="entry name" value="Sig_transdc_resp-reg_C-effctor"/>
</dbReference>
<gene>
    <name evidence="15" type="primary">ycf27</name>
    <name evidence="15" type="synonym">orf27</name>
</gene>
<evidence type="ECO:0000256" key="6">
    <source>
        <dbReference type="ARBA" id="ARBA00023012"/>
    </source>
</evidence>
<dbReference type="InterPro" id="IPR001789">
    <property type="entry name" value="Sig_transdc_resp-reg_receiver"/>
</dbReference>
<evidence type="ECO:0000256" key="2">
    <source>
        <dbReference type="ARBA" id="ARBA00004474"/>
    </source>
</evidence>
<dbReference type="PANTHER" id="PTHR48111">
    <property type="entry name" value="REGULATOR OF RPOS"/>
    <property type="match status" value="1"/>
</dbReference>
<keyword evidence="7" id="KW-0805">Transcription regulation</keyword>
<dbReference type="InterPro" id="IPR011006">
    <property type="entry name" value="CheY-like_superfamily"/>
</dbReference>
<dbReference type="RefSeq" id="YP_009968212.1">
    <property type="nucleotide sequence ID" value="NC_051883.1"/>
</dbReference>
<dbReference type="GO" id="GO:0000156">
    <property type="term" value="F:phosphorelay response regulator activity"/>
    <property type="evidence" value="ECO:0007669"/>
    <property type="project" value="TreeGrafter"/>
</dbReference>
<comment type="function">
    <text evidence="1">Probable promoter-specific protein mediating the interaction between DNA and RNA polymerase.</text>
</comment>
<dbReference type="SMART" id="SM00862">
    <property type="entry name" value="Trans_reg_C"/>
    <property type="match status" value="1"/>
</dbReference>
<evidence type="ECO:0000256" key="7">
    <source>
        <dbReference type="ARBA" id="ARBA00023015"/>
    </source>
</evidence>
<comment type="subcellular location">
    <subcellularLocation>
        <location evidence="2">Plastid</location>
    </subcellularLocation>
</comment>
<dbReference type="Pfam" id="PF00486">
    <property type="entry name" value="Trans_reg_C"/>
    <property type="match status" value="1"/>
</dbReference>
<organism evidence="15">
    <name type="scientific">Cyanidiococcus yangmingshanensis</name>
    <dbReference type="NCBI Taxonomy" id="2690220"/>
    <lineage>
        <taxon>Eukaryota</taxon>
        <taxon>Rhodophyta</taxon>
        <taxon>Bangiophyceae</taxon>
        <taxon>Cyanidiales</taxon>
        <taxon>Cyanidiaceae</taxon>
        <taxon>Cyanidiococcus</taxon>
    </lineage>
</organism>
<dbReference type="SUPFAM" id="SSF46894">
    <property type="entry name" value="C-terminal effector domain of the bipartite response regulators"/>
    <property type="match status" value="1"/>
</dbReference>
<evidence type="ECO:0000256" key="11">
    <source>
        <dbReference type="PROSITE-ProRule" id="PRU00169"/>
    </source>
</evidence>
<keyword evidence="6" id="KW-0902">Two-component regulatory system</keyword>
<dbReference type="AlphaFoldDB" id="A0A7G5VUE6"/>
<evidence type="ECO:0000256" key="3">
    <source>
        <dbReference type="ARBA" id="ARBA00015955"/>
    </source>
</evidence>
<sequence length="224" mass="25958">MKILLVDDDINIRRILCTRLSLLHYQVFDASDGEQALQLFHLHQPDLVILDVMIPKLDGYSVCQHIREESDIPIIMLTALGEIDDKITGLELGADDYIVKPFSPRELEARIKRIFRRHHRSGIIEIGAIRLDGHKKQVWKNHLPIRLTAMEYTLLELLMTRAGETLDRNWILQHVWGYSWSTDTRMVDVHISRLRAKLEDDPSHPSFILTARGSGYLISSIYRT</sequence>
<dbReference type="GO" id="GO:0005829">
    <property type="term" value="C:cytosol"/>
    <property type="evidence" value="ECO:0007669"/>
    <property type="project" value="TreeGrafter"/>
</dbReference>
<accession>A0A7G5VUE6</accession>
<feature type="DNA-binding region" description="OmpR/PhoB-type" evidence="12">
    <location>
        <begin position="121"/>
        <end position="220"/>
    </location>
</feature>
<evidence type="ECO:0000256" key="10">
    <source>
        <dbReference type="ARBA" id="ARBA00032623"/>
    </source>
</evidence>
<name>A0A7G5VUE6_9RHOD</name>
<keyword evidence="8 12" id="KW-0238">DNA-binding</keyword>
<evidence type="ECO:0000256" key="12">
    <source>
        <dbReference type="PROSITE-ProRule" id="PRU01091"/>
    </source>
</evidence>
<feature type="modified residue" description="4-aspartylphosphate" evidence="11">
    <location>
        <position position="51"/>
    </location>
</feature>
<dbReference type="InterPro" id="IPR039420">
    <property type="entry name" value="WalR-like"/>
</dbReference>
<dbReference type="CDD" id="cd00383">
    <property type="entry name" value="trans_reg_C"/>
    <property type="match status" value="1"/>
</dbReference>
<dbReference type="InterPro" id="IPR001867">
    <property type="entry name" value="OmpR/PhoB-type_DNA-bd"/>
</dbReference>
<dbReference type="GO" id="GO:0000976">
    <property type="term" value="F:transcription cis-regulatory region binding"/>
    <property type="evidence" value="ECO:0007669"/>
    <property type="project" value="TreeGrafter"/>
</dbReference>
<dbReference type="InterPro" id="IPR036388">
    <property type="entry name" value="WH-like_DNA-bd_sf"/>
</dbReference>
<dbReference type="Gene3D" id="6.10.250.690">
    <property type="match status" value="1"/>
</dbReference>
<evidence type="ECO:0000256" key="4">
    <source>
        <dbReference type="ARBA" id="ARBA00022553"/>
    </source>
</evidence>
<feature type="domain" description="Response regulatory" evidence="13">
    <location>
        <begin position="2"/>
        <end position="115"/>
    </location>
</feature>
<dbReference type="SMART" id="SM00448">
    <property type="entry name" value="REC"/>
    <property type="match status" value="1"/>
</dbReference>
<dbReference type="GO" id="GO:0006355">
    <property type="term" value="P:regulation of DNA-templated transcription"/>
    <property type="evidence" value="ECO:0007669"/>
    <property type="project" value="InterPro"/>
</dbReference>